<evidence type="ECO:0000313" key="4">
    <source>
        <dbReference type="Proteomes" id="UP000271098"/>
    </source>
</evidence>
<dbReference type="GO" id="GO:0005886">
    <property type="term" value="C:plasma membrane"/>
    <property type="evidence" value="ECO:0007669"/>
    <property type="project" value="TreeGrafter"/>
</dbReference>
<dbReference type="OrthoDB" id="18814at2759"/>
<reference evidence="5" key="1">
    <citation type="submission" date="2016-06" db="UniProtKB">
        <authorList>
            <consortium name="WormBaseParasite"/>
        </authorList>
    </citation>
    <scope>IDENTIFICATION</scope>
</reference>
<proteinExistence type="inferred from homology"/>
<dbReference type="EMBL" id="UYRT01009668">
    <property type="protein sequence ID" value="VDK47860.1"/>
    <property type="molecule type" value="Genomic_DNA"/>
</dbReference>
<keyword evidence="2" id="KW-0812">Transmembrane</keyword>
<keyword evidence="4" id="KW-1185">Reference proteome</keyword>
<dbReference type="WBParaSite" id="GPUH_0000488701-mRNA-1">
    <property type="protein sequence ID" value="GPUH_0000488701-mRNA-1"/>
    <property type="gene ID" value="GPUH_0000488701"/>
</dbReference>
<dbReference type="InterPro" id="IPR002666">
    <property type="entry name" value="Folate_carrier"/>
</dbReference>
<keyword evidence="2" id="KW-0472">Membrane</keyword>
<feature type="transmembrane region" description="Helical" evidence="2">
    <location>
        <begin position="99"/>
        <end position="118"/>
    </location>
</feature>
<dbReference type="AlphaFoldDB" id="A0A183D839"/>
<keyword evidence="2" id="KW-1133">Transmembrane helix</keyword>
<dbReference type="GO" id="GO:0090482">
    <property type="term" value="F:vitamin transmembrane transporter activity"/>
    <property type="evidence" value="ECO:0007669"/>
    <property type="project" value="InterPro"/>
</dbReference>
<evidence type="ECO:0000313" key="5">
    <source>
        <dbReference type="WBParaSite" id="GPUH_0000488701-mRNA-1"/>
    </source>
</evidence>
<dbReference type="PANTHER" id="PTHR10686">
    <property type="entry name" value="FOLATE TRANSPORTER"/>
    <property type="match status" value="1"/>
</dbReference>
<name>A0A183D839_9BILA</name>
<dbReference type="PANTHER" id="PTHR10686:SF18">
    <property type="entry name" value="IP11787P-RELATED"/>
    <property type="match status" value="1"/>
</dbReference>
<protein>
    <submittedName>
        <fullName evidence="5">Oligosaccharide flippase family protein</fullName>
    </submittedName>
</protein>
<reference evidence="3 4" key="2">
    <citation type="submission" date="2018-11" db="EMBL/GenBank/DDBJ databases">
        <authorList>
            <consortium name="Pathogen Informatics"/>
        </authorList>
    </citation>
    <scope>NUCLEOTIDE SEQUENCE [LARGE SCALE GENOMIC DNA]</scope>
</reference>
<gene>
    <name evidence="3" type="ORF">GPUH_LOCUS4880</name>
</gene>
<evidence type="ECO:0000256" key="1">
    <source>
        <dbReference type="ARBA" id="ARBA00005773"/>
    </source>
</evidence>
<feature type="transmembrane region" description="Helical" evidence="2">
    <location>
        <begin position="50"/>
        <end position="68"/>
    </location>
</feature>
<sequence length="127" mass="14897">MWYFLTPLLCFYGFIKEFKIGEPFMYLYQSEVLNLTREQLTNEIYPYSPYGYLVSLIPIFLLTDLLLYKPTMLVEVIGQAVYRSTLIFCAKVWAQKLGIVIYGVASASELAFFSYVYAKLEKDQYQK</sequence>
<evidence type="ECO:0000256" key="2">
    <source>
        <dbReference type="SAM" id="Phobius"/>
    </source>
</evidence>
<dbReference type="Proteomes" id="UP000271098">
    <property type="component" value="Unassembled WGS sequence"/>
</dbReference>
<evidence type="ECO:0000313" key="3">
    <source>
        <dbReference type="EMBL" id="VDK47860.1"/>
    </source>
</evidence>
<dbReference type="Pfam" id="PF01770">
    <property type="entry name" value="Folate_carrier"/>
    <property type="match status" value="1"/>
</dbReference>
<accession>A0A183D839</accession>
<comment type="similarity">
    <text evidence="1">Belongs to the reduced folate carrier (RFC) transporter (TC 2.A.48) family.</text>
</comment>
<organism evidence="5">
    <name type="scientific">Gongylonema pulchrum</name>
    <dbReference type="NCBI Taxonomy" id="637853"/>
    <lineage>
        <taxon>Eukaryota</taxon>
        <taxon>Metazoa</taxon>
        <taxon>Ecdysozoa</taxon>
        <taxon>Nematoda</taxon>
        <taxon>Chromadorea</taxon>
        <taxon>Rhabditida</taxon>
        <taxon>Spirurina</taxon>
        <taxon>Spiruromorpha</taxon>
        <taxon>Spiruroidea</taxon>
        <taxon>Gongylonematidae</taxon>
        <taxon>Gongylonema</taxon>
    </lineage>
</organism>